<gene>
    <name evidence="2" type="ORF">SteCoe_5943</name>
</gene>
<keyword evidence="1" id="KW-0175">Coiled coil</keyword>
<dbReference type="EMBL" id="MPUH01000080">
    <property type="protein sequence ID" value="OMJ91461.1"/>
    <property type="molecule type" value="Genomic_DNA"/>
</dbReference>
<name>A0A1R2CR39_9CILI</name>
<evidence type="ECO:0000256" key="1">
    <source>
        <dbReference type="SAM" id="Coils"/>
    </source>
</evidence>
<evidence type="ECO:0000313" key="3">
    <source>
        <dbReference type="Proteomes" id="UP000187209"/>
    </source>
</evidence>
<protein>
    <submittedName>
        <fullName evidence="2">Uncharacterized protein</fullName>
    </submittedName>
</protein>
<dbReference type="Proteomes" id="UP000187209">
    <property type="component" value="Unassembled WGS sequence"/>
</dbReference>
<comment type="caution">
    <text evidence="2">The sequence shown here is derived from an EMBL/GenBank/DDBJ whole genome shotgun (WGS) entry which is preliminary data.</text>
</comment>
<keyword evidence="3" id="KW-1185">Reference proteome</keyword>
<proteinExistence type="predicted"/>
<accession>A0A1R2CR39</accession>
<evidence type="ECO:0000313" key="2">
    <source>
        <dbReference type="EMBL" id="OMJ91461.1"/>
    </source>
</evidence>
<feature type="coiled-coil region" evidence="1">
    <location>
        <begin position="196"/>
        <end position="253"/>
    </location>
</feature>
<reference evidence="2 3" key="1">
    <citation type="submission" date="2016-11" db="EMBL/GenBank/DDBJ databases">
        <title>The macronuclear genome of Stentor coeruleus: a giant cell with tiny introns.</title>
        <authorList>
            <person name="Slabodnick M."/>
            <person name="Ruby J.G."/>
            <person name="Reiff S.B."/>
            <person name="Swart E.C."/>
            <person name="Gosai S."/>
            <person name="Prabakaran S."/>
            <person name="Witkowska E."/>
            <person name="Larue G.E."/>
            <person name="Fisher S."/>
            <person name="Freeman R.M."/>
            <person name="Gunawardena J."/>
            <person name="Chu W."/>
            <person name="Stover N.A."/>
            <person name="Gregory B.D."/>
            <person name="Nowacki M."/>
            <person name="Derisi J."/>
            <person name="Roy S.W."/>
            <person name="Marshall W.F."/>
            <person name="Sood P."/>
        </authorList>
    </citation>
    <scope>NUCLEOTIDE SEQUENCE [LARGE SCALE GENOMIC DNA]</scope>
    <source>
        <strain evidence="2">WM001</strain>
    </source>
</reference>
<dbReference type="AlphaFoldDB" id="A0A1R2CR39"/>
<organism evidence="2 3">
    <name type="scientific">Stentor coeruleus</name>
    <dbReference type="NCBI Taxonomy" id="5963"/>
    <lineage>
        <taxon>Eukaryota</taxon>
        <taxon>Sar</taxon>
        <taxon>Alveolata</taxon>
        <taxon>Ciliophora</taxon>
        <taxon>Postciliodesmatophora</taxon>
        <taxon>Heterotrichea</taxon>
        <taxon>Heterotrichida</taxon>
        <taxon>Stentoridae</taxon>
        <taxon>Stentor</taxon>
    </lineage>
</organism>
<sequence length="465" mass="55462">MQKIDQVSSKGNIIRINKEIKESEIYEFQISKNDRILLDIDCYGKFNPMKVKVEKTGKVKIFVSSKNKEPDEENCERVFICNNFKISDGGFRFKALKLFFTILAFEDVVLKFSYEFNKRDLLKGSIGEKLLFLKSKNEQHIRTMRENPSLKAEFVASVNEILAKRKDEAQKLCGYKDFVEINRSAKSLEERKGMIKSRSEERVKRAESAKDKKRINYSEKVEKAKFCLIKRDLKKQERLKKEAEQKLIEEKKIQIQHWARIISFSLIYLHWWSSYRLLRASRSRARKSAAKIQRIYRRWTSTTFLGAPKELIRSHNCILIFKLFFRPVAFYYKHQIMNLINSRVGEIKPKKVFKKFFSKIIFLQKSIREFVNIRQFLFDRSIVLWKSTISKVIKRVTTEKKNINLLNSLIRIRETYRDAIVKDHLKLKYHNKRVTWANYKSFLLNKNELQYLIKKATRLTSSSMH</sequence>